<dbReference type="PRINTS" id="PR00364">
    <property type="entry name" value="DISEASERSIST"/>
</dbReference>
<dbReference type="Gene3D" id="1.25.40.10">
    <property type="entry name" value="Tetratricopeptide repeat domain"/>
    <property type="match status" value="1"/>
</dbReference>
<dbReference type="SUPFAM" id="SSF52540">
    <property type="entry name" value="P-loop containing nucleoside triphosphate hydrolases"/>
    <property type="match status" value="1"/>
</dbReference>
<reference evidence="1 2" key="1">
    <citation type="journal article" date="2019" name="Nat. Ecol. Evol.">
        <title>Megaphylogeny resolves global patterns of mushroom evolution.</title>
        <authorList>
            <person name="Varga T."/>
            <person name="Krizsan K."/>
            <person name="Foldi C."/>
            <person name="Dima B."/>
            <person name="Sanchez-Garcia M."/>
            <person name="Sanchez-Ramirez S."/>
            <person name="Szollosi G.J."/>
            <person name="Szarkandi J.G."/>
            <person name="Papp V."/>
            <person name="Albert L."/>
            <person name="Andreopoulos W."/>
            <person name="Angelini C."/>
            <person name="Antonin V."/>
            <person name="Barry K.W."/>
            <person name="Bougher N.L."/>
            <person name="Buchanan P."/>
            <person name="Buyck B."/>
            <person name="Bense V."/>
            <person name="Catcheside P."/>
            <person name="Chovatia M."/>
            <person name="Cooper J."/>
            <person name="Damon W."/>
            <person name="Desjardin D."/>
            <person name="Finy P."/>
            <person name="Geml J."/>
            <person name="Haridas S."/>
            <person name="Hughes K."/>
            <person name="Justo A."/>
            <person name="Karasinski D."/>
            <person name="Kautmanova I."/>
            <person name="Kiss B."/>
            <person name="Kocsube S."/>
            <person name="Kotiranta H."/>
            <person name="LaButti K.M."/>
            <person name="Lechner B.E."/>
            <person name="Liimatainen K."/>
            <person name="Lipzen A."/>
            <person name="Lukacs Z."/>
            <person name="Mihaltcheva S."/>
            <person name="Morgado L.N."/>
            <person name="Niskanen T."/>
            <person name="Noordeloos M.E."/>
            <person name="Ohm R.A."/>
            <person name="Ortiz-Santana B."/>
            <person name="Ovrebo C."/>
            <person name="Racz N."/>
            <person name="Riley R."/>
            <person name="Savchenko A."/>
            <person name="Shiryaev A."/>
            <person name="Soop K."/>
            <person name="Spirin V."/>
            <person name="Szebenyi C."/>
            <person name="Tomsovsky M."/>
            <person name="Tulloss R.E."/>
            <person name="Uehling J."/>
            <person name="Grigoriev I.V."/>
            <person name="Vagvolgyi C."/>
            <person name="Papp T."/>
            <person name="Martin F.M."/>
            <person name="Miettinen O."/>
            <person name="Hibbett D.S."/>
            <person name="Nagy L.G."/>
        </authorList>
    </citation>
    <scope>NUCLEOTIDE SEQUENCE [LARGE SCALE GENOMIC DNA]</scope>
    <source>
        <strain evidence="1 2">CBS 962.96</strain>
    </source>
</reference>
<proteinExistence type="predicted"/>
<dbReference type="EMBL" id="ML179305">
    <property type="protein sequence ID" value="THU91467.1"/>
    <property type="molecule type" value="Genomic_DNA"/>
</dbReference>
<dbReference type="InterPro" id="IPR027417">
    <property type="entry name" value="P-loop_NTPase"/>
</dbReference>
<dbReference type="SUPFAM" id="SSF48452">
    <property type="entry name" value="TPR-like"/>
    <property type="match status" value="1"/>
</dbReference>
<accession>A0A4S8LQ27</accession>
<dbReference type="InterPro" id="IPR011990">
    <property type="entry name" value="TPR-like_helical_dom_sf"/>
</dbReference>
<gene>
    <name evidence="1" type="ORF">K435DRAFT_863382</name>
</gene>
<dbReference type="PANTHER" id="PTHR47691:SF3">
    <property type="entry name" value="HTH-TYPE TRANSCRIPTIONAL REGULATOR RV0890C-RELATED"/>
    <property type="match status" value="1"/>
</dbReference>
<dbReference type="AlphaFoldDB" id="A0A4S8LQ27"/>
<sequence>MLKFFKIDSKLEQFTPAIPTMLYGRDDLVKEAVSYIIENEQALLAILGPGGIGKTALTLKIKEEKVLKVKYEDRAYFIPCDILPDMASFIQGMMQCLKIPGQEGKGLREILFGYFQTNTKYTLLILDNFETTWNSKEGRIHIQWFLEKLVKFKHISFIITMRGRDIPKNIKWKEVGAESGIPPLSIVAARQMFLEIAGDKFSQSQSLEKIDELLQELDCVPLAVKLMAQRAKIPIESLLKMYRNSGTSILVEGKGVPSRWTSVECSIQISVDLLDNDTFNLLSVISYLPNGIPMWVNNMNKMLPNLNNFEASVIELLDCSLVSNSEGDLKMLAPTREFIQTKYPIGIDEVMSLEIFYLDWLKDIADGEREIQEEIQKHIMNIVKVLNSHSDSGFLTSQHIEAVSILFGMTKFYPLVIEVINNILRNGPKLSKHERNELLLKKIDMLMWNASWKEAESEIQKVREKTIENEENNARSWQGIVEIGDLQDNKNEVGNMVPKAQIKFEEMEDQWRVAQCLQRLGNIQRMQSRYSEAADMVSNAQSQFEKIGDQLGAAQCLQSLGNIHRMQGRYSEAADML</sequence>
<dbReference type="Pfam" id="PF13424">
    <property type="entry name" value="TPR_12"/>
    <property type="match status" value="1"/>
</dbReference>
<evidence type="ECO:0000313" key="1">
    <source>
        <dbReference type="EMBL" id="THU91467.1"/>
    </source>
</evidence>
<evidence type="ECO:0008006" key="3">
    <source>
        <dbReference type="Google" id="ProtNLM"/>
    </source>
</evidence>
<name>A0A4S8LQ27_DENBC</name>
<dbReference type="Gene3D" id="3.40.50.300">
    <property type="entry name" value="P-loop containing nucleotide triphosphate hydrolases"/>
    <property type="match status" value="1"/>
</dbReference>
<keyword evidence="2" id="KW-1185">Reference proteome</keyword>
<dbReference type="Proteomes" id="UP000297245">
    <property type="component" value="Unassembled WGS sequence"/>
</dbReference>
<protein>
    <recommendedName>
        <fullName evidence="3">TPR-like protein</fullName>
    </recommendedName>
</protein>
<evidence type="ECO:0000313" key="2">
    <source>
        <dbReference type="Proteomes" id="UP000297245"/>
    </source>
</evidence>
<organism evidence="1 2">
    <name type="scientific">Dendrothele bispora (strain CBS 962.96)</name>
    <dbReference type="NCBI Taxonomy" id="1314807"/>
    <lineage>
        <taxon>Eukaryota</taxon>
        <taxon>Fungi</taxon>
        <taxon>Dikarya</taxon>
        <taxon>Basidiomycota</taxon>
        <taxon>Agaricomycotina</taxon>
        <taxon>Agaricomycetes</taxon>
        <taxon>Agaricomycetidae</taxon>
        <taxon>Agaricales</taxon>
        <taxon>Agaricales incertae sedis</taxon>
        <taxon>Dendrothele</taxon>
    </lineage>
</organism>
<dbReference type="PANTHER" id="PTHR47691">
    <property type="entry name" value="REGULATOR-RELATED"/>
    <property type="match status" value="1"/>
</dbReference>
<feature type="non-terminal residue" evidence="1">
    <location>
        <position position="577"/>
    </location>
</feature>